<comment type="similarity">
    <text evidence="1 5">Belongs to the aldehyde dehydrogenase family.</text>
</comment>
<name>A0A376BAT9_9ASCO</name>
<keyword evidence="8" id="KW-1185">Reference proteome</keyword>
<dbReference type="PANTHER" id="PTHR43720:SF2">
    <property type="entry name" value="2-AMINOMUCONIC SEMIALDEHYDE DEHYDROGENASE"/>
    <property type="match status" value="1"/>
</dbReference>
<dbReference type="InterPro" id="IPR015590">
    <property type="entry name" value="Aldehyde_DH_dom"/>
</dbReference>
<dbReference type="GO" id="GO:0006598">
    <property type="term" value="P:polyamine catabolic process"/>
    <property type="evidence" value="ECO:0007669"/>
    <property type="project" value="TreeGrafter"/>
</dbReference>
<reference evidence="8" key="1">
    <citation type="submission" date="2018-06" db="EMBL/GenBank/DDBJ databases">
        <authorList>
            <person name="Guldener U."/>
        </authorList>
    </citation>
    <scope>NUCLEOTIDE SEQUENCE [LARGE SCALE GENOMIC DNA]</scope>
    <source>
        <strain evidence="8">UTAD17</strain>
    </source>
</reference>
<evidence type="ECO:0000256" key="5">
    <source>
        <dbReference type="RuleBase" id="RU003345"/>
    </source>
</evidence>
<evidence type="ECO:0000259" key="6">
    <source>
        <dbReference type="Pfam" id="PF00171"/>
    </source>
</evidence>
<evidence type="ECO:0000256" key="2">
    <source>
        <dbReference type="ARBA" id="ARBA00023002"/>
    </source>
</evidence>
<dbReference type="Gene3D" id="3.40.309.10">
    <property type="entry name" value="Aldehyde Dehydrogenase, Chain A, domain 2"/>
    <property type="match status" value="1"/>
</dbReference>
<dbReference type="PANTHER" id="PTHR43720">
    <property type="entry name" value="2-AMINOMUCONIC SEMIALDEHYDE DEHYDROGENASE"/>
    <property type="match status" value="1"/>
</dbReference>
<feature type="domain" description="Aldehyde dehydrogenase" evidence="6">
    <location>
        <begin position="5"/>
        <end position="323"/>
    </location>
</feature>
<dbReference type="AlphaFoldDB" id="A0A376BAT9"/>
<dbReference type="Gene3D" id="3.40.605.10">
    <property type="entry name" value="Aldehyde Dehydrogenase, Chain A, domain 1"/>
    <property type="match status" value="1"/>
</dbReference>
<dbReference type="SUPFAM" id="SSF53720">
    <property type="entry name" value="ALDH-like"/>
    <property type="match status" value="1"/>
</dbReference>
<evidence type="ECO:0000256" key="3">
    <source>
        <dbReference type="ARBA" id="ARBA00023027"/>
    </source>
</evidence>
<dbReference type="InterPro" id="IPR016160">
    <property type="entry name" value="Ald_DH_CS_CYS"/>
</dbReference>
<evidence type="ECO:0000313" key="7">
    <source>
        <dbReference type="EMBL" id="SSD61795.1"/>
    </source>
</evidence>
<keyword evidence="2 5" id="KW-0560">Oxidoreductase</keyword>
<dbReference type="Pfam" id="PF00171">
    <property type="entry name" value="Aldedh"/>
    <property type="match status" value="1"/>
</dbReference>
<dbReference type="InterPro" id="IPR029510">
    <property type="entry name" value="Ald_DH_CS_GLU"/>
</dbReference>
<feature type="active site" evidence="4">
    <location>
        <position position="92"/>
    </location>
</feature>
<sequence>MSWKWTAIACGNTAVFKSAEQTPLTILYFAQLVEKAGFPPGVFNVVTGYGKDLGDALVKHLDICKIAFTGSTFAGQLIQKNAAVNLKALTLECGGKSPIVIFDDCKFEQAVKWTCIGIFSNMGQICSGTSRCYVQAGIYDKFIEALVDHLDKYYKIGDPFDDKTMVGPLITKIQQQRVLEYISTAIKEGCELVYGGLEKPQNISKCLEKGFYVRPTIFKDVEPHHTIFKEEVFGPVISITKFDEFDKVLESCNDNQYGLGAAIFTQDITRATVFAREIEAGMCWINSSNDVDMNVPFGGIKMSGVGRELGEYGLANFTNVKAVHLNLANDL</sequence>
<dbReference type="EMBL" id="UFAJ01000898">
    <property type="protein sequence ID" value="SSD61795.1"/>
    <property type="molecule type" value="Genomic_DNA"/>
</dbReference>
<dbReference type="Proteomes" id="UP000262825">
    <property type="component" value="Unassembled WGS sequence"/>
</dbReference>
<protein>
    <submittedName>
        <fullName evidence="7">Related to aldehyde dehydrogenase</fullName>
    </submittedName>
</protein>
<dbReference type="FunFam" id="3.40.309.10:FF:000012">
    <property type="entry name" value="Betaine aldehyde dehydrogenase"/>
    <property type="match status" value="1"/>
</dbReference>
<accession>A0A376BAT9</accession>
<dbReference type="InterPro" id="IPR016163">
    <property type="entry name" value="Ald_DH_C"/>
</dbReference>
<dbReference type="PROSITE" id="PS00687">
    <property type="entry name" value="ALDEHYDE_DEHYDR_GLU"/>
    <property type="match status" value="1"/>
</dbReference>
<dbReference type="GO" id="GO:0004029">
    <property type="term" value="F:aldehyde dehydrogenase (NAD+) activity"/>
    <property type="evidence" value="ECO:0007669"/>
    <property type="project" value="TreeGrafter"/>
</dbReference>
<dbReference type="InterPro" id="IPR016161">
    <property type="entry name" value="Ald_DH/histidinol_DH"/>
</dbReference>
<evidence type="ECO:0000256" key="1">
    <source>
        <dbReference type="ARBA" id="ARBA00009986"/>
    </source>
</evidence>
<dbReference type="PROSITE" id="PS00070">
    <property type="entry name" value="ALDEHYDE_DEHYDR_CYS"/>
    <property type="match status" value="1"/>
</dbReference>
<keyword evidence="3" id="KW-0520">NAD</keyword>
<dbReference type="FunFam" id="3.40.605.10:FF:000026">
    <property type="entry name" value="Aldehyde dehydrogenase, putative"/>
    <property type="match status" value="1"/>
</dbReference>
<gene>
    <name evidence="7" type="ORF">SCODWIG_03556</name>
</gene>
<evidence type="ECO:0000313" key="8">
    <source>
        <dbReference type="Proteomes" id="UP000262825"/>
    </source>
</evidence>
<dbReference type="InterPro" id="IPR016162">
    <property type="entry name" value="Ald_DH_N"/>
</dbReference>
<dbReference type="VEuPathDB" id="FungiDB:SCODWIG_03556"/>
<proteinExistence type="inferred from homology"/>
<organism evidence="7 8">
    <name type="scientific">Saccharomycodes ludwigii</name>
    <dbReference type="NCBI Taxonomy" id="36035"/>
    <lineage>
        <taxon>Eukaryota</taxon>
        <taxon>Fungi</taxon>
        <taxon>Dikarya</taxon>
        <taxon>Ascomycota</taxon>
        <taxon>Saccharomycotina</taxon>
        <taxon>Saccharomycetes</taxon>
        <taxon>Saccharomycodales</taxon>
        <taxon>Saccharomycodaceae</taxon>
        <taxon>Saccharomycodes</taxon>
    </lineage>
</organism>
<evidence type="ECO:0000256" key="4">
    <source>
        <dbReference type="PROSITE-ProRule" id="PRU10007"/>
    </source>
</evidence>
<dbReference type="GO" id="GO:0046394">
    <property type="term" value="P:carboxylic acid biosynthetic process"/>
    <property type="evidence" value="ECO:0007669"/>
    <property type="project" value="UniProtKB-ARBA"/>
</dbReference>